<name>A0A3R9SNA0_STRCR</name>
<feature type="coiled-coil region" evidence="1">
    <location>
        <begin position="77"/>
        <end position="114"/>
    </location>
</feature>
<proteinExistence type="predicted"/>
<organism evidence="3 4">
    <name type="scientific">Streptococcus cristatus</name>
    <dbReference type="NCBI Taxonomy" id="45634"/>
    <lineage>
        <taxon>Bacteria</taxon>
        <taxon>Bacillati</taxon>
        <taxon>Bacillota</taxon>
        <taxon>Bacilli</taxon>
        <taxon>Lactobacillales</taxon>
        <taxon>Streptococcaceae</taxon>
        <taxon>Streptococcus</taxon>
    </lineage>
</organism>
<gene>
    <name evidence="3" type="ORF">D8798_01025</name>
</gene>
<dbReference type="InterPro" id="IPR009796">
    <property type="entry name" value="DUF1366"/>
</dbReference>
<evidence type="ECO:0000313" key="3">
    <source>
        <dbReference type="EMBL" id="RSJ77741.1"/>
    </source>
</evidence>
<dbReference type="RefSeq" id="WP_125381674.1">
    <property type="nucleotide sequence ID" value="NZ_RJPM01000001.1"/>
</dbReference>
<accession>A0A3R9SNA0</accession>
<keyword evidence="1" id="KW-0175">Coiled coil</keyword>
<dbReference type="Pfam" id="PF07104">
    <property type="entry name" value="DUF1366"/>
    <property type="match status" value="1"/>
</dbReference>
<dbReference type="EMBL" id="RJPM01000001">
    <property type="protein sequence ID" value="RSJ77741.1"/>
    <property type="molecule type" value="Genomic_DNA"/>
</dbReference>
<dbReference type="AlphaFoldDB" id="A0A3R9SNA0"/>
<feature type="region of interest" description="Disordered" evidence="2">
    <location>
        <begin position="123"/>
        <end position="145"/>
    </location>
</feature>
<evidence type="ECO:0000313" key="4">
    <source>
        <dbReference type="Proteomes" id="UP000272213"/>
    </source>
</evidence>
<evidence type="ECO:0000256" key="2">
    <source>
        <dbReference type="SAM" id="MobiDB-lite"/>
    </source>
</evidence>
<evidence type="ECO:0008006" key="5">
    <source>
        <dbReference type="Google" id="ProtNLM"/>
    </source>
</evidence>
<protein>
    <recommendedName>
        <fullName evidence="5">Phage protein</fullName>
    </recommendedName>
</protein>
<evidence type="ECO:0000256" key="1">
    <source>
        <dbReference type="SAM" id="Coils"/>
    </source>
</evidence>
<dbReference type="Proteomes" id="UP000272213">
    <property type="component" value="Unassembled WGS sequence"/>
</dbReference>
<sequence length="145" mass="16235">MRNWNVVGRYPIYDEENKITHTEIAIASTSVGYATFTERVLGDHANKSEKELIDLALEALFKSEFSDRAMAESVQKIEEMDQAIKASNALMAKMETAIARAEEAANENRRLVKTVTLTLNQIIANGGTDEEEEHESSNQSNQDQN</sequence>
<reference evidence="3 4" key="1">
    <citation type="submission" date="2018-11" db="EMBL/GenBank/DDBJ databases">
        <title>Species Designations Belie Phenotypic and Genotypic Heterogeneity in Oral Streptococci.</title>
        <authorList>
            <person name="Velsko I."/>
        </authorList>
    </citation>
    <scope>NUCLEOTIDE SEQUENCE [LARGE SCALE GENOMIC DNA]</scope>
    <source>
        <strain evidence="3 4">BCA6</strain>
    </source>
</reference>
<comment type="caution">
    <text evidence="3">The sequence shown here is derived from an EMBL/GenBank/DDBJ whole genome shotgun (WGS) entry which is preliminary data.</text>
</comment>